<proteinExistence type="predicted"/>
<dbReference type="PANTHER" id="PTHR35038">
    <property type="entry name" value="DISSIMILATORY SULFITE REDUCTASE SIRA"/>
    <property type="match status" value="1"/>
</dbReference>
<dbReference type="OrthoDB" id="10939at2"/>
<dbReference type="RefSeq" id="WP_008516207.1">
    <property type="nucleotide sequence ID" value="NZ_ACJM01000006.1"/>
</dbReference>
<protein>
    <recommendedName>
        <fullName evidence="4">Doubled CXXCH motif domain-containing protein</fullName>
    </recommendedName>
</protein>
<reference evidence="2 3" key="1">
    <citation type="submission" date="2009-02" db="EMBL/GenBank/DDBJ databases">
        <title>Sequencing of the draft genome and assembly of Dethiobacter alkaliphilus AHT 1.</title>
        <authorList>
            <consortium name="US DOE Joint Genome Institute (JGI-PGF)"/>
            <person name="Lucas S."/>
            <person name="Copeland A."/>
            <person name="Lapidus A."/>
            <person name="Glavina del Rio T."/>
            <person name="Dalin E."/>
            <person name="Tice H."/>
            <person name="Bruce D."/>
            <person name="Goodwin L."/>
            <person name="Pitluck S."/>
            <person name="Larimer F."/>
            <person name="Land M.L."/>
            <person name="Hauser L."/>
            <person name="Muyzer G."/>
        </authorList>
    </citation>
    <scope>NUCLEOTIDE SEQUENCE [LARGE SCALE GENOMIC DNA]</scope>
    <source>
        <strain evidence="2 3">AHT 1</strain>
    </source>
</reference>
<dbReference type="Gene3D" id="1.10.1130.10">
    <property type="entry name" value="Flavocytochrome C3, Chain A"/>
    <property type="match status" value="1"/>
</dbReference>
<sequence length="450" mass="50017">MRKVLLICALATLLLVLFAGSALAFHYPDEQGTTCFRCHSTHQGVGEVLMTSIVPATFGRGIVDVQDRYGYISVSTVCVACHDGTGARSVTGGSNMMHSGLFDLDAMINGQDVANFSAHSVDLAEDLITPVAVAPGNKGGETHKPEFSCASCHQPHGTFSSDSGNRAHAYMRLNPNQTIDGKFYPEGGDNPSWDDRMDAILEAGDQVTLVELTRTGTEGNYLYKAEADEAPWLRAYFQRLRRYALYPVAIQQNDGWLFQRVIDGNSWSTNFEVNAIDGEIRIAEDLGETINAAVFLPIIVQVTGDFEGTYYDEDGAEVTRDVRMYTSNVNRWCGSCHGYYDISNRTEDTYEIDGQEYHGHNVYRRWSNSYATPYSEDGNSNCLSCHFAHGTRGDLMMDSNKQIVGDNFSDRTPANKRHIGGSVCIACHYSSHGNEFVWDSDFRPYDQRFY</sequence>
<keyword evidence="1" id="KW-0732">Signal</keyword>
<dbReference type="GO" id="GO:0016491">
    <property type="term" value="F:oxidoreductase activity"/>
    <property type="evidence" value="ECO:0007669"/>
    <property type="project" value="TreeGrafter"/>
</dbReference>
<dbReference type="STRING" id="555088.DealDRAFT_1451"/>
<evidence type="ECO:0000256" key="1">
    <source>
        <dbReference type="ARBA" id="ARBA00022729"/>
    </source>
</evidence>
<keyword evidence="3" id="KW-1185">Reference proteome</keyword>
<evidence type="ECO:0008006" key="4">
    <source>
        <dbReference type="Google" id="ProtNLM"/>
    </source>
</evidence>
<evidence type="ECO:0000313" key="3">
    <source>
        <dbReference type="Proteomes" id="UP000006443"/>
    </source>
</evidence>
<name>C0GG42_DETAL</name>
<dbReference type="EMBL" id="ACJM01000006">
    <property type="protein sequence ID" value="EEG77731.1"/>
    <property type="molecule type" value="Genomic_DNA"/>
</dbReference>
<gene>
    <name evidence="2" type="ORF">DealDRAFT_1451</name>
</gene>
<organism evidence="2 3">
    <name type="scientific">Dethiobacter alkaliphilus AHT 1</name>
    <dbReference type="NCBI Taxonomy" id="555088"/>
    <lineage>
        <taxon>Bacteria</taxon>
        <taxon>Bacillati</taxon>
        <taxon>Bacillota</taxon>
        <taxon>Dethiobacteria</taxon>
        <taxon>Dethiobacterales</taxon>
        <taxon>Dethiobacteraceae</taxon>
        <taxon>Dethiobacter</taxon>
    </lineage>
</organism>
<comment type="caution">
    <text evidence="2">The sequence shown here is derived from an EMBL/GenBank/DDBJ whole genome shotgun (WGS) entry which is preliminary data.</text>
</comment>
<dbReference type="InterPro" id="IPR051829">
    <property type="entry name" value="Multiheme_Cytochr_ET"/>
</dbReference>
<dbReference type="Proteomes" id="UP000006443">
    <property type="component" value="Unassembled WGS sequence"/>
</dbReference>
<accession>C0GG42</accession>
<dbReference type="PANTHER" id="PTHR35038:SF6">
    <property type="entry name" value="SURFACE LOCALIZED DECAHEME CYTOCHROME C LIPOPROTEIN"/>
    <property type="match status" value="1"/>
</dbReference>
<dbReference type="SUPFAM" id="SSF48695">
    <property type="entry name" value="Multiheme cytochromes"/>
    <property type="match status" value="1"/>
</dbReference>
<dbReference type="InterPro" id="IPR036280">
    <property type="entry name" value="Multihaem_cyt_sf"/>
</dbReference>
<evidence type="ECO:0000313" key="2">
    <source>
        <dbReference type="EMBL" id="EEG77731.1"/>
    </source>
</evidence>
<dbReference type="AlphaFoldDB" id="C0GG42"/>